<name>A0A2R8F2W5_ORITS</name>
<comment type="similarity">
    <text evidence="1">Belongs to the MobA/MobL family.</text>
</comment>
<dbReference type="Gene3D" id="2.30.30.940">
    <property type="match status" value="1"/>
</dbReference>
<sequence length="957" mass="109242">MRIGIEMAIQFARIEFLRRSEGGDSCRKAAYNARTIVKNKQTGIRYNFSRKKDNVYHTVLIPDYVNQDFKNIQTLMNEVERTETRENSKLLKDIVIALPDEKELNLEHRIELTHQIVDAMEWVQKGLGVQIDIHKPQIGDKNWHVHILLTMRRFRKDGTSLGDRAVDLNPKIITVNGKKVVIKDPEMIHERGKEVTNAYFAELGLPYRVDEKSKVPGKHIGNIKYIEIRNLITEVLNENELRKEAHLKIINDADVITDSITHYKSIFTKQDVEKAVKDIPDLTAREQLVQQVLSSNRILELYHDDGESSKYFTTIEVRNEETRIIRIANKINDQVYYNDIYNLKSDIEGLANVSEEQKQALRHILLSTSGVRVLRGRAGTGKSYVLAKAHKLATNRGQKVIGLAPTHKAVSELRSKGYTEVYTVKGFLYNRKKIFMQDSLIVVDEAGMVGTKAYAELFRVVRNNNCQLILAGDEKQLASIERGGMFEMLSNIFGSHVLVNIRRQSKNWSRKAAMEFAESNILSGITLLRQNNCVRFDNTLQDSMSKLIYNWSLSKFKPHEKLVITVRNKDVDILNSSIRSLLKANGTLKGKEYRRSIAGREESYMVGDRIVFQTSDKDLQIQNSEFATLTSVSKNKFIAKIDTGKEVSFDPGKIQFKHGYASTVYKVQGASIKDVYVLHNGVSNISSSYVAMTRHIENLKLYCNNEATKSINSLINQLSRPNEKSASITLKTAHDLEKERTKTTVFSKVFSKVENWFKSIINDINDRSHVNEEYYHFTAKPDQEAKVEKVQQENSIKQYPFKDISTPLFMHIKEQRQYDYDVTLLSAEGKAISSFQEIGIDSRMVYSSNVNNLKCYQPFQGEKILIAANNDKQNKEYASTINEAAKALKSKGAITSIVVPSDGEDFNEMLKNKGAVAVKELVIPEIMKLINTQNVKTESEQVVKTDIAQKIRIRRQC</sequence>
<feature type="domain" description="MobA/MobL protein" evidence="3">
    <location>
        <begin position="28"/>
        <end position="213"/>
    </location>
</feature>
<dbReference type="EMBL" id="OOHR01000016">
    <property type="protein sequence ID" value="SPM45772.1"/>
    <property type="molecule type" value="Genomic_DNA"/>
</dbReference>
<proteinExistence type="inferred from homology"/>
<dbReference type="Pfam" id="PF13362">
    <property type="entry name" value="Toprim_3"/>
    <property type="match status" value="1"/>
</dbReference>
<reference evidence="6" key="1">
    <citation type="submission" date="2018-03" db="EMBL/GenBank/DDBJ databases">
        <authorList>
            <person name="Batty M. E."/>
            <person name="Batty M E."/>
        </authorList>
    </citation>
    <scope>NUCLEOTIDE SEQUENCE [LARGE SCALE GENOMIC DNA]</scope>
</reference>
<evidence type="ECO:0000259" key="3">
    <source>
        <dbReference type="Pfam" id="PF03389"/>
    </source>
</evidence>
<feature type="domain" description="Toprim" evidence="4">
    <location>
        <begin position="847"/>
        <end position="915"/>
    </location>
</feature>
<dbReference type="GO" id="GO:0043139">
    <property type="term" value="F:5'-3' DNA helicase activity"/>
    <property type="evidence" value="ECO:0007669"/>
    <property type="project" value="TreeGrafter"/>
</dbReference>
<organism evidence="5 6">
    <name type="scientific">Orientia tsutsugamushi</name>
    <name type="common">Rickettsia tsutsugamushi</name>
    <dbReference type="NCBI Taxonomy" id="784"/>
    <lineage>
        <taxon>Bacteria</taxon>
        <taxon>Pseudomonadati</taxon>
        <taxon>Pseudomonadota</taxon>
        <taxon>Alphaproteobacteria</taxon>
        <taxon>Rickettsiales</taxon>
        <taxon>Rickettsiaceae</taxon>
        <taxon>Rickettsieae</taxon>
        <taxon>Orientia</taxon>
    </lineage>
</organism>
<protein>
    <submittedName>
        <fullName evidence="5">Conjugal transfer protein TraA</fullName>
    </submittedName>
</protein>
<dbReference type="InterPro" id="IPR027417">
    <property type="entry name" value="P-loop_NTPase"/>
</dbReference>
<dbReference type="PANTHER" id="PTHR43788">
    <property type="entry name" value="DNA2/NAM7 HELICASE FAMILY MEMBER"/>
    <property type="match status" value="1"/>
</dbReference>
<evidence type="ECO:0000313" key="5">
    <source>
        <dbReference type="EMBL" id="SPM45772.1"/>
    </source>
</evidence>
<dbReference type="PANTHER" id="PTHR43788:SF8">
    <property type="entry name" value="DNA-BINDING PROTEIN SMUBP-2"/>
    <property type="match status" value="1"/>
</dbReference>
<evidence type="ECO:0000256" key="1">
    <source>
        <dbReference type="ARBA" id="ARBA00010873"/>
    </source>
</evidence>
<dbReference type="SUPFAM" id="SSF52540">
    <property type="entry name" value="P-loop containing nucleoside triphosphate hydrolases"/>
    <property type="match status" value="2"/>
</dbReference>
<evidence type="ECO:0000259" key="4">
    <source>
        <dbReference type="Pfam" id="PF13362"/>
    </source>
</evidence>
<keyword evidence="2" id="KW-0184">Conjugation</keyword>
<dbReference type="Pfam" id="PF03389">
    <property type="entry name" value="MobA_MobL"/>
    <property type="match status" value="1"/>
</dbReference>
<dbReference type="Gene3D" id="3.40.50.300">
    <property type="entry name" value="P-loop containing nucleotide triphosphate hydrolases"/>
    <property type="match status" value="2"/>
</dbReference>
<dbReference type="Gene3D" id="3.30.930.30">
    <property type="match status" value="1"/>
</dbReference>
<dbReference type="InterPro" id="IPR005053">
    <property type="entry name" value="MobA_MobL"/>
</dbReference>
<evidence type="ECO:0000313" key="6">
    <source>
        <dbReference type="Proteomes" id="UP000244889"/>
    </source>
</evidence>
<dbReference type="AlphaFoldDB" id="A0A2R8F2W5"/>
<dbReference type="CDD" id="cd17933">
    <property type="entry name" value="DEXSc_RecD-like"/>
    <property type="match status" value="1"/>
</dbReference>
<evidence type="ECO:0000256" key="2">
    <source>
        <dbReference type="ARBA" id="ARBA00022971"/>
    </source>
</evidence>
<accession>A0A2R8F2W5</accession>
<dbReference type="Pfam" id="PF13604">
    <property type="entry name" value="AAA_30"/>
    <property type="match status" value="1"/>
</dbReference>
<dbReference type="Proteomes" id="UP000244889">
    <property type="component" value="Unassembled WGS sequence"/>
</dbReference>
<dbReference type="InterPro" id="IPR006171">
    <property type="entry name" value="TOPRIM_dom"/>
</dbReference>
<gene>
    <name evidence="5" type="primary">traA</name>
    <name evidence="5" type="ORF">FPW1038_01991</name>
</gene>
<dbReference type="InterPro" id="IPR050534">
    <property type="entry name" value="Coronavir_polyprotein_1ab"/>
</dbReference>